<dbReference type="Gene3D" id="3.90.550.10">
    <property type="entry name" value="Spore Coat Polysaccharide Biosynthesis Protein SpsA, Chain A"/>
    <property type="match status" value="1"/>
</dbReference>
<comment type="similarity">
    <text evidence="1">Belongs to the glycosyltransferase 34 family.</text>
</comment>
<feature type="transmembrane region" description="Helical" evidence="5">
    <location>
        <begin position="12"/>
        <end position="31"/>
    </location>
</feature>
<evidence type="ECO:0008006" key="8">
    <source>
        <dbReference type="Google" id="ProtNLM"/>
    </source>
</evidence>
<comment type="caution">
    <text evidence="6">The sequence shown here is derived from an EMBL/GenBank/DDBJ whole genome shotgun (WGS) entry which is preliminary data.</text>
</comment>
<protein>
    <recommendedName>
        <fullName evidence="8">Galactosyl transferase GMA12/MNN10 family protein</fullName>
    </recommendedName>
</protein>
<dbReference type="PANTHER" id="PTHR31306">
    <property type="entry name" value="ALPHA-1,6-MANNOSYLTRANSFERASE MNN11-RELATED"/>
    <property type="match status" value="1"/>
</dbReference>
<keyword evidence="5" id="KW-1133">Transmembrane helix</keyword>
<dbReference type="InterPro" id="IPR029044">
    <property type="entry name" value="Nucleotide-diphossugar_trans"/>
</dbReference>
<dbReference type="AlphaFoldDB" id="A0AAN7T1H7"/>
<dbReference type="EMBL" id="JAVRRJ010000003">
    <property type="protein sequence ID" value="KAK5086352.1"/>
    <property type="molecule type" value="Genomic_DNA"/>
</dbReference>
<evidence type="ECO:0000256" key="4">
    <source>
        <dbReference type="SAM" id="MobiDB-lite"/>
    </source>
</evidence>
<evidence type="ECO:0000256" key="3">
    <source>
        <dbReference type="ARBA" id="ARBA00022679"/>
    </source>
</evidence>
<dbReference type="GO" id="GO:0006487">
    <property type="term" value="P:protein N-linked glycosylation"/>
    <property type="evidence" value="ECO:0007669"/>
    <property type="project" value="TreeGrafter"/>
</dbReference>
<keyword evidence="3" id="KW-0808">Transferase</keyword>
<evidence type="ECO:0000313" key="6">
    <source>
        <dbReference type="EMBL" id="KAK5086352.1"/>
    </source>
</evidence>
<keyword evidence="5" id="KW-0472">Membrane</keyword>
<dbReference type="GO" id="GO:0016757">
    <property type="term" value="F:glycosyltransferase activity"/>
    <property type="evidence" value="ECO:0007669"/>
    <property type="project" value="UniProtKB-KW"/>
</dbReference>
<sequence length="344" mass="39636">MALLPRTNVYFVLKVVTVFLACSVVLDMAFYSTSTARNADLGEESNASIAKVSMLYGEPNPLYERALATHEAHNNKFGYPFFILRERTLPGYWSKPAYLLRLLLSELEKPEANRLKWLMWVDGDVVVMNPNIPLEIFLPPEADWDHIHAVMTNDHRGLNNGVFFLKVHEWSVWLMNSCLNTQIHVPDLQLEFGDQSALQYWFNKELFRNNTIHVPQRWFNAYAGYRGAPTDLFADPLQPSYKFKENSVKEGDLFVHHAGHKSLRAQRMLPWIEVAESHLESWQLELEATTYLEEIADFWKNDARNERKAVDKVQKVLEENLRKKQAAKDTGAKSAVGQDGKKQA</sequence>
<evidence type="ECO:0000256" key="2">
    <source>
        <dbReference type="ARBA" id="ARBA00022676"/>
    </source>
</evidence>
<evidence type="ECO:0000256" key="1">
    <source>
        <dbReference type="ARBA" id="ARBA00005664"/>
    </source>
</evidence>
<feature type="region of interest" description="Disordered" evidence="4">
    <location>
        <begin position="322"/>
        <end position="344"/>
    </location>
</feature>
<accession>A0AAN7T1H7</accession>
<keyword evidence="5" id="KW-0812">Transmembrane</keyword>
<name>A0AAN7T1H7_9EURO</name>
<feature type="compositionally biased region" description="Basic and acidic residues" evidence="4">
    <location>
        <begin position="322"/>
        <end position="331"/>
    </location>
</feature>
<evidence type="ECO:0000313" key="7">
    <source>
        <dbReference type="Proteomes" id="UP001309876"/>
    </source>
</evidence>
<organism evidence="6 7">
    <name type="scientific">Lithohypha guttulata</name>
    <dbReference type="NCBI Taxonomy" id="1690604"/>
    <lineage>
        <taxon>Eukaryota</taxon>
        <taxon>Fungi</taxon>
        <taxon>Dikarya</taxon>
        <taxon>Ascomycota</taxon>
        <taxon>Pezizomycotina</taxon>
        <taxon>Eurotiomycetes</taxon>
        <taxon>Chaetothyriomycetidae</taxon>
        <taxon>Chaetothyriales</taxon>
        <taxon>Trichomeriaceae</taxon>
        <taxon>Lithohypha</taxon>
    </lineage>
</organism>
<evidence type="ECO:0000256" key="5">
    <source>
        <dbReference type="SAM" id="Phobius"/>
    </source>
</evidence>
<keyword evidence="7" id="KW-1185">Reference proteome</keyword>
<dbReference type="GO" id="GO:0000139">
    <property type="term" value="C:Golgi membrane"/>
    <property type="evidence" value="ECO:0007669"/>
    <property type="project" value="TreeGrafter"/>
</dbReference>
<dbReference type="SUPFAM" id="SSF53448">
    <property type="entry name" value="Nucleotide-diphospho-sugar transferases"/>
    <property type="match status" value="1"/>
</dbReference>
<dbReference type="Pfam" id="PF05637">
    <property type="entry name" value="Glyco_transf_34"/>
    <property type="match status" value="1"/>
</dbReference>
<dbReference type="InterPro" id="IPR008630">
    <property type="entry name" value="Glyco_trans_34"/>
</dbReference>
<dbReference type="Proteomes" id="UP001309876">
    <property type="component" value="Unassembled WGS sequence"/>
</dbReference>
<dbReference type="PANTHER" id="PTHR31306:SF8">
    <property type="entry name" value="GLYCOSYLTRANSFERASE FAMILY 34 PROTEIN"/>
    <property type="match status" value="1"/>
</dbReference>
<reference evidence="6 7" key="1">
    <citation type="submission" date="2023-08" db="EMBL/GenBank/DDBJ databases">
        <title>Black Yeasts Isolated from many extreme environments.</title>
        <authorList>
            <person name="Coleine C."/>
            <person name="Stajich J.E."/>
            <person name="Selbmann L."/>
        </authorList>
    </citation>
    <scope>NUCLEOTIDE SEQUENCE [LARGE SCALE GENOMIC DNA]</scope>
    <source>
        <strain evidence="6 7">CCFEE 5910</strain>
    </source>
</reference>
<gene>
    <name evidence="6" type="ORF">LTR05_003520</name>
</gene>
<keyword evidence="2" id="KW-0328">Glycosyltransferase</keyword>
<proteinExistence type="inferred from homology"/>